<sequence length="230" mass="26281">MKRRSNILKGLLILTIILLMTGFSLTKGNSDIFDDILKRTHSDTVEYGITAEFTTDENREDICNDILKGLDFHDGWSTNTLNNPQAYCVEFRKNNVNGYIETMHYENHSIVTISIVKKDNKNSLEELKSKLQQCLGDRKVNVKYFTYLKAKVLNDDINLTNKDILKILREHGATNINTISLQNGYSTTAYTKRYDSTESNGEKIDFNYAVCKYSSGSYIIIGTPELIITY</sequence>
<evidence type="ECO:0000313" key="1">
    <source>
        <dbReference type="EMBL" id="KZL90094.1"/>
    </source>
</evidence>
<accession>A0A162RLU3</accession>
<keyword evidence="2" id="KW-1185">Reference proteome</keyword>
<dbReference type="InterPro" id="IPR036209">
    <property type="entry name" value="YwmB-like_sf"/>
</dbReference>
<dbReference type="Gene3D" id="3.30.360.40">
    <property type="entry name" value="YwmB-like"/>
    <property type="match status" value="1"/>
</dbReference>
<evidence type="ECO:0000313" key="2">
    <source>
        <dbReference type="Proteomes" id="UP000076603"/>
    </source>
</evidence>
<dbReference type="OrthoDB" id="1934444at2"/>
<proteinExistence type="predicted"/>
<reference evidence="1 2" key="1">
    <citation type="submission" date="2016-04" db="EMBL/GenBank/DDBJ databases">
        <title>Genome sequence of Clostridium magnum DSM 2767.</title>
        <authorList>
            <person name="Poehlein A."/>
            <person name="Uhlig R."/>
            <person name="Fischer R."/>
            <person name="Bahl H."/>
            <person name="Daniel R."/>
        </authorList>
    </citation>
    <scope>NUCLEOTIDE SEQUENCE [LARGE SCALE GENOMIC DNA]</scope>
    <source>
        <strain evidence="1 2">DSM 2767</strain>
    </source>
</reference>
<dbReference type="InterPro" id="IPR014794">
    <property type="entry name" value="DUF1779"/>
</dbReference>
<name>A0A162RLU3_9CLOT</name>
<comment type="caution">
    <text evidence="1">The sequence shown here is derived from an EMBL/GenBank/DDBJ whole genome shotgun (WGS) entry which is preliminary data.</text>
</comment>
<organism evidence="1 2">
    <name type="scientific">Clostridium magnum DSM 2767</name>
    <dbReference type="NCBI Taxonomy" id="1121326"/>
    <lineage>
        <taxon>Bacteria</taxon>
        <taxon>Bacillati</taxon>
        <taxon>Bacillota</taxon>
        <taxon>Clostridia</taxon>
        <taxon>Eubacteriales</taxon>
        <taxon>Clostridiaceae</taxon>
        <taxon>Clostridium</taxon>
    </lineage>
</organism>
<dbReference type="Pfam" id="PF08680">
    <property type="entry name" value="DUF1779"/>
    <property type="match status" value="1"/>
</dbReference>
<dbReference type="EMBL" id="LWAE01000006">
    <property type="protein sequence ID" value="KZL90094.1"/>
    <property type="molecule type" value="Genomic_DNA"/>
</dbReference>
<gene>
    <name evidence="1" type="ORF">CLMAG_45800</name>
</gene>
<dbReference type="RefSeq" id="WP_066627478.1">
    <property type="nucleotide sequence ID" value="NZ_FQXL01000006.1"/>
</dbReference>
<dbReference type="STRING" id="1121326.CLMAG_45800"/>
<dbReference type="Proteomes" id="UP000076603">
    <property type="component" value="Unassembled WGS sequence"/>
</dbReference>
<dbReference type="AlphaFoldDB" id="A0A162RLU3"/>
<protein>
    <recommendedName>
        <fullName evidence="3">TATA-box binding protein</fullName>
    </recommendedName>
</protein>
<evidence type="ECO:0008006" key="3">
    <source>
        <dbReference type="Google" id="ProtNLM"/>
    </source>
</evidence>
<dbReference type="SUPFAM" id="SSF143842">
    <property type="entry name" value="YwmB-like"/>
    <property type="match status" value="1"/>
</dbReference>
<dbReference type="PATRIC" id="fig|1121326.3.peg.4642"/>